<reference evidence="1" key="1">
    <citation type="submission" date="2018-05" db="EMBL/GenBank/DDBJ databases">
        <authorList>
            <person name="Lanie J.A."/>
            <person name="Ng W.-L."/>
            <person name="Kazmierczak K.M."/>
            <person name="Andrzejewski T.M."/>
            <person name="Davidsen T.M."/>
            <person name="Wayne K.J."/>
            <person name="Tettelin H."/>
            <person name="Glass J.I."/>
            <person name="Rusch D."/>
            <person name="Podicherti R."/>
            <person name="Tsui H.-C.T."/>
            <person name="Winkler M.E."/>
        </authorList>
    </citation>
    <scope>NUCLEOTIDE SEQUENCE</scope>
</reference>
<dbReference type="PANTHER" id="PTHR40940:SF2">
    <property type="entry name" value="BATD"/>
    <property type="match status" value="1"/>
</dbReference>
<feature type="non-terminal residue" evidence="1">
    <location>
        <position position="155"/>
    </location>
</feature>
<organism evidence="1">
    <name type="scientific">marine metagenome</name>
    <dbReference type="NCBI Taxonomy" id="408172"/>
    <lineage>
        <taxon>unclassified sequences</taxon>
        <taxon>metagenomes</taxon>
        <taxon>ecological metagenomes</taxon>
    </lineage>
</organism>
<dbReference type="PANTHER" id="PTHR40940">
    <property type="entry name" value="PROTEIN BATD-RELATED"/>
    <property type="match status" value="1"/>
</dbReference>
<proteinExistence type="predicted"/>
<dbReference type="AlphaFoldDB" id="A0A382Q716"/>
<protein>
    <submittedName>
        <fullName evidence="1">Uncharacterized protein</fullName>
    </submittedName>
</protein>
<name>A0A382Q716_9ZZZZ</name>
<sequence>MVSGQSIQVSVDRDRITKDDMINLSIAAVGSESFAELDVTPIKKDFMIVSGPGQQTNIQWFNGKMTSSKTLTWTLSPKKDGTLTIPRLSGTIDGKPFKSKPIKVHVMRSATSGDNAVFLVAEVDKEKAHLGEQITLTYKLYKNVNVSSIEPFRMP</sequence>
<dbReference type="EMBL" id="UINC01112125">
    <property type="protein sequence ID" value="SVC80837.1"/>
    <property type="molecule type" value="Genomic_DNA"/>
</dbReference>
<gene>
    <name evidence="1" type="ORF">METZ01_LOCUS333691</name>
</gene>
<dbReference type="Pfam" id="PF13584">
    <property type="entry name" value="BatD"/>
    <property type="match status" value="1"/>
</dbReference>
<accession>A0A382Q716</accession>
<evidence type="ECO:0000313" key="1">
    <source>
        <dbReference type="EMBL" id="SVC80837.1"/>
    </source>
</evidence>
<dbReference type="InterPro" id="IPR025738">
    <property type="entry name" value="BatD"/>
</dbReference>